<comment type="caution">
    <text evidence="1">The sequence shown here is derived from an EMBL/GenBank/DDBJ whole genome shotgun (WGS) entry which is preliminary data.</text>
</comment>
<reference evidence="1 2" key="1">
    <citation type="journal article" date="2012" name="Science">
        <title>Ecological populations of bacteria act as socially cohesive units of antibiotic production and resistance.</title>
        <authorList>
            <person name="Cordero O.X."/>
            <person name="Wildschutte H."/>
            <person name="Kirkup B."/>
            <person name="Proehl S."/>
            <person name="Ngo L."/>
            <person name="Hussain F."/>
            <person name="Le Roux F."/>
            <person name="Mincer T."/>
            <person name="Polz M.F."/>
        </authorList>
    </citation>
    <scope>NUCLEOTIDE SEQUENCE [LARGE SCALE GENOMIC DNA]</scope>
    <source>
        <strain evidence="1 2">5S-186</strain>
    </source>
</reference>
<dbReference type="Proteomes" id="UP000095059">
    <property type="component" value="Unassembled WGS sequence"/>
</dbReference>
<accession>A0ABX3B1R6</accession>
<evidence type="ECO:0000313" key="2">
    <source>
        <dbReference type="Proteomes" id="UP000095059"/>
    </source>
</evidence>
<protein>
    <submittedName>
        <fullName evidence="1">Uncharacterized protein</fullName>
    </submittedName>
</protein>
<keyword evidence="2" id="KW-1185">Reference proteome</keyword>
<organism evidence="1 2">
    <name type="scientific">Aliivibrio logei 5S-186</name>
    <dbReference type="NCBI Taxonomy" id="626086"/>
    <lineage>
        <taxon>Bacteria</taxon>
        <taxon>Pseudomonadati</taxon>
        <taxon>Pseudomonadota</taxon>
        <taxon>Gammaproteobacteria</taxon>
        <taxon>Vibrionales</taxon>
        <taxon>Vibrionaceae</taxon>
        <taxon>Aliivibrio</taxon>
    </lineage>
</organism>
<dbReference type="RefSeq" id="WP_017021885.1">
    <property type="nucleotide sequence ID" value="NZ_AJYJ02000014.1"/>
</dbReference>
<evidence type="ECO:0000313" key="1">
    <source>
        <dbReference type="EMBL" id="OEF22430.1"/>
    </source>
</evidence>
<gene>
    <name evidence="1" type="ORF">A1Q5_15225</name>
</gene>
<proteinExistence type="predicted"/>
<sequence>MRLTMYFCLFLILVLLILFVNYEVDEELAVGKIKRIDIYKKVPVYKNALLNEPMSKIIVDVNGKEFNASGNCPEYTIGWNVLVKLRNDYNMINCKPYIELTMKYRTNTIIEKNKLFYDKINYKYVK</sequence>
<name>A0ABX3B1R6_ALILO</name>
<dbReference type="EMBL" id="AJYJ02000014">
    <property type="protein sequence ID" value="OEF22430.1"/>
    <property type="molecule type" value="Genomic_DNA"/>
</dbReference>